<keyword evidence="2" id="KW-0472">Membrane</keyword>
<feature type="transmembrane region" description="Helical" evidence="2">
    <location>
        <begin position="220"/>
        <end position="237"/>
    </location>
</feature>
<protein>
    <submittedName>
        <fullName evidence="3">Uncharacterized protein</fullName>
    </submittedName>
</protein>
<name>A0AAV7ENA1_ARIFI</name>
<evidence type="ECO:0000313" key="3">
    <source>
        <dbReference type="EMBL" id="KAG9449222.1"/>
    </source>
</evidence>
<proteinExistence type="predicted"/>
<gene>
    <name evidence="3" type="ORF">H6P81_009187</name>
</gene>
<accession>A0AAV7ENA1</accession>
<feature type="transmembrane region" description="Helical" evidence="2">
    <location>
        <begin position="257"/>
        <end position="277"/>
    </location>
</feature>
<reference evidence="3 4" key="1">
    <citation type="submission" date="2021-07" db="EMBL/GenBank/DDBJ databases">
        <title>The Aristolochia fimbriata genome: insights into angiosperm evolution, floral development and chemical biosynthesis.</title>
        <authorList>
            <person name="Jiao Y."/>
        </authorList>
    </citation>
    <scope>NUCLEOTIDE SEQUENCE [LARGE SCALE GENOMIC DNA]</scope>
    <source>
        <strain evidence="3">IBCAS-2021</strain>
        <tissue evidence="3">Leaf</tissue>
    </source>
</reference>
<keyword evidence="4" id="KW-1185">Reference proteome</keyword>
<keyword evidence="2" id="KW-1133">Transmembrane helix</keyword>
<sequence>MKSKNGSQTNEEKEITQFLKKKGNDRDLNPSSSFRAQGEVVKEESKERASRFAPTFRQRENDRIEENGRSKNRRNYLGENNDSYILVTPALYSDRTAQKRNRNFRNYKTRPGVLPQLKVFHVTFIRQRKPVPALLYPSLILSVSPCIETERETPRFSIPGGTARFPDICTVPMRGCAYHCITALTEAPFNGGGQAGRGRETPRDRFQKGLPQREKASQQVYYNLSWVVIMGCYEWGHSVTQAGSLNKEADSLPLGRYISAGIVIMLMIISEGGNYGCKWGTNIRLIF</sequence>
<keyword evidence="2" id="KW-0812">Transmembrane</keyword>
<evidence type="ECO:0000256" key="2">
    <source>
        <dbReference type="SAM" id="Phobius"/>
    </source>
</evidence>
<feature type="region of interest" description="Disordered" evidence="1">
    <location>
        <begin position="1"/>
        <end position="76"/>
    </location>
</feature>
<evidence type="ECO:0000313" key="4">
    <source>
        <dbReference type="Proteomes" id="UP000825729"/>
    </source>
</evidence>
<comment type="caution">
    <text evidence="3">The sequence shown here is derived from an EMBL/GenBank/DDBJ whole genome shotgun (WGS) entry which is preliminary data.</text>
</comment>
<dbReference type="Proteomes" id="UP000825729">
    <property type="component" value="Unassembled WGS sequence"/>
</dbReference>
<feature type="compositionally biased region" description="Basic and acidic residues" evidence="1">
    <location>
        <begin position="40"/>
        <end position="50"/>
    </location>
</feature>
<evidence type="ECO:0000256" key="1">
    <source>
        <dbReference type="SAM" id="MobiDB-lite"/>
    </source>
</evidence>
<organism evidence="3 4">
    <name type="scientific">Aristolochia fimbriata</name>
    <name type="common">White veined hardy Dutchman's pipe vine</name>
    <dbReference type="NCBI Taxonomy" id="158543"/>
    <lineage>
        <taxon>Eukaryota</taxon>
        <taxon>Viridiplantae</taxon>
        <taxon>Streptophyta</taxon>
        <taxon>Embryophyta</taxon>
        <taxon>Tracheophyta</taxon>
        <taxon>Spermatophyta</taxon>
        <taxon>Magnoliopsida</taxon>
        <taxon>Magnoliidae</taxon>
        <taxon>Piperales</taxon>
        <taxon>Aristolochiaceae</taxon>
        <taxon>Aristolochia</taxon>
    </lineage>
</organism>
<feature type="compositionally biased region" description="Basic and acidic residues" evidence="1">
    <location>
        <begin position="57"/>
        <end position="69"/>
    </location>
</feature>
<dbReference type="AlphaFoldDB" id="A0AAV7ENA1"/>
<dbReference type="EMBL" id="JAINDJ010000004">
    <property type="protein sequence ID" value="KAG9449222.1"/>
    <property type="molecule type" value="Genomic_DNA"/>
</dbReference>